<dbReference type="Proteomes" id="UP000539642">
    <property type="component" value="Unassembled WGS sequence"/>
</dbReference>
<proteinExistence type="predicted"/>
<evidence type="ECO:0000313" key="1">
    <source>
        <dbReference type="EMBL" id="MBB5348373.1"/>
    </source>
</evidence>
<dbReference type="EMBL" id="JACHEO010000011">
    <property type="protein sequence ID" value="MBB5348373.1"/>
    <property type="molecule type" value="Genomic_DNA"/>
</dbReference>
<keyword evidence="2" id="KW-1185">Reference proteome</keyword>
<reference evidence="1 2" key="1">
    <citation type="submission" date="2020-08" db="EMBL/GenBank/DDBJ databases">
        <title>Genomic Encyclopedia of Type Strains, Phase IV (KMG-IV): sequencing the most valuable type-strain genomes for metagenomic binning, comparative biology and taxonomic classification.</title>
        <authorList>
            <person name="Goeker M."/>
        </authorList>
    </citation>
    <scope>NUCLEOTIDE SEQUENCE [LARGE SCALE GENOMIC DNA]</scope>
    <source>
        <strain evidence="1 2">DSM 28570</strain>
    </source>
</reference>
<protein>
    <submittedName>
        <fullName evidence="1">Uncharacterized protein</fullName>
    </submittedName>
</protein>
<name>A0A840UUB2_9BACT</name>
<gene>
    <name evidence="1" type="ORF">HNQ81_002108</name>
</gene>
<accession>A0A840UUB2</accession>
<dbReference type="AlphaFoldDB" id="A0A840UUB2"/>
<dbReference type="RefSeq" id="WP_183351049.1">
    <property type="nucleotide sequence ID" value="NZ_JACHEO010000011.1"/>
</dbReference>
<organism evidence="1 2">
    <name type="scientific">Desulfoprunum benzoelyticum</name>
    <dbReference type="NCBI Taxonomy" id="1506996"/>
    <lineage>
        <taxon>Bacteria</taxon>
        <taxon>Pseudomonadati</taxon>
        <taxon>Thermodesulfobacteriota</taxon>
        <taxon>Desulfobulbia</taxon>
        <taxon>Desulfobulbales</taxon>
        <taxon>Desulfobulbaceae</taxon>
        <taxon>Desulfoprunum</taxon>
    </lineage>
</organism>
<sequence>MAKNYELIPGETNNWEVAVFLLIDHLFKISSENPKITFSRTDLHSTTSALYFIENLLGPLGYVVNKTLSNSISSAVTRTEQKGYLHCLYGECSLTDSGFSRLCEIRDKYEKNNEKPIGKYQLAFQALQNLKPEIRADIIKNFKESAS</sequence>
<comment type="caution">
    <text evidence="1">The sequence shown here is derived from an EMBL/GenBank/DDBJ whole genome shotgun (WGS) entry which is preliminary data.</text>
</comment>
<evidence type="ECO:0000313" key="2">
    <source>
        <dbReference type="Proteomes" id="UP000539642"/>
    </source>
</evidence>